<dbReference type="InterPro" id="IPR012373">
    <property type="entry name" value="Ferrdict_sens_TM"/>
</dbReference>
<dbReference type="PANTHER" id="PTHR30273">
    <property type="entry name" value="PERIPLASMIC SIGNAL SENSOR AND SIGMA FACTOR ACTIVATOR FECR-RELATED"/>
    <property type="match status" value="1"/>
</dbReference>
<keyword evidence="3" id="KW-0812">Transmembrane</keyword>
<evidence type="ECO:0000313" key="3">
    <source>
        <dbReference type="EMBL" id="OBV41028.1"/>
    </source>
</evidence>
<reference evidence="3 4" key="1">
    <citation type="submission" date="2016-04" db="EMBL/GenBank/DDBJ databases">
        <title>Draft genome sequence of Janthinobacterium psychrotolerans sp. nov., isolated from freshwater sediments in Denmark.</title>
        <authorList>
            <person name="Gong X."/>
            <person name="Skrivergaard S."/>
            <person name="Korsgaard B.S."/>
            <person name="Schreiber L."/>
            <person name="Marshall I.P."/>
            <person name="Finster K."/>
            <person name="Schramm A."/>
        </authorList>
    </citation>
    <scope>NUCLEOTIDE SEQUENCE [LARGE SCALE GENOMIC DNA]</scope>
    <source>
        <strain evidence="3 4">S3-2</strain>
    </source>
</reference>
<accession>A0A1A7C9N8</accession>
<evidence type="ECO:0000313" key="4">
    <source>
        <dbReference type="Proteomes" id="UP000092713"/>
    </source>
</evidence>
<dbReference type="PATRIC" id="fig|1747903.4.peg.4691"/>
<evidence type="ECO:0000259" key="1">
    <source>
        <dbReference type="Pfam" id="PF04773"/>
    </source>
</evidence>
<keyword evidence="3" id="KW-0472">Membrane</keyword>
<feature type="domain" description="FecR N-terminal" evidence="2">
    <location>
        <begin position="22"/>
        <end position="62"/>
    </location>
</feature>
<dbReference type="OrthoDB" id="1100567at2"/>
<dbReference type="Pfam" id="PF16220">
    <property type="entry name" value="DUF4880"/>
    <property type="match status" value="1"/>
</dbReference>
<evidence type="ECO:0000259" key="2">
    <source>
        <dbReference type="Pfam" id="PF16220"/>
    </source>
</evidence>
<dbReference type="AlphaFoldDB" id="A0A1A7C9N8"/>
<protein>
    <submittedName>
        <fullName evidence="3">Transmembrane sensor</fullName>
    </submittedName>
</protein>
<dbReference type="Pfam" id="PF04773">
    <property type="entry name" value="FecR"/>
    <property type="match status" value="1"/>
</dbReference>
<dbReference type="Proteomes" id="UP000092713">
    <property type="component" value="Unassembled WGS sequence"/>
</dbReference>
<sequence length="334" mass="36541">MRKTSQQVHAGGQPIDLHIAMQAAEWLSIIMSGEATQAEQQAWASWRAQHPDHERAWTHIEKVSGGFRQLDAQAGRQALARRPGARRQGLKLAMVLATFGASGALGLRTQPARTALADLSTGVGQRRELLLADGSRLHLNTDSAVNLHYSASERRLELVRGEVFITTAQEHGRPYRPFLVDTMHGQAKALGTRYSVRQEDTHTVVAVEQGTVRATARDGHASRLIEAGQGASMTAQRVDAAQAVSSDIWGWRQGLLLADGMPLGDFLRQLGRYRHGLLGCDDGVAGLRISGVFPLQDTEAVLLSLPNSLPVQIHFRTRFWVRVQARAVGLRAAR</sequence>
<dbReference type="PIRSF" id="PIRSF018266">
    <property type="entry name" value="FecR"/>
    <property type="match status" value="1"/>
</dbReference>
<dbReference type="InterPro" id="IPR006860">
    <property type="entry name" value="FecR"/>
</dbReference>
<gene>
    <name evidence="3" type="ORF">ASR47_102279</name>
</gene>
<proteinExistence type="predicted"/>
<keyword evidence="4" id="KW-1185">Reference proteome</keyword>
<dbReference type="PANTHER" id="PTHR30273:SF2">
    <property type="entry name" value="PROTEIN FECR"/>
    <property type="match status" value="1"/>
</dbReference>
<dbReference type="GO" id="GO:0016989">
    <property type="term" value="F:sigma factor antagonist activity"/>
    <property type="evidence" value="ECO:0007669"/>
    <property type="project" value="TreeGrafter"/>
</dbReference>
<dbReference type="STRING" id="1747903.ASR47_102279"/>
<organism evidence="3 4">
    <name type="scientific">Janthinobacterium psychrotolerans</name>
    <dbReference type="NCBI Taxonomy" id="1747903"/>
    <lineage>
        <taxon>Bacteria</taxon>
        <taxon>Pseudomonadati</taxon>
        <taxon>Pseudomonadota</taxon>
        <taxon>Betaproteobacteria</taxon>
        <taxon>Burkholderiales</taxon>
        <taxon>Oxalobacteraceae</taxon>
        <taxon>Janthinobacterium</taxon>
    </lineage>
</organism>
<dbReference type="RefSeq" id="WP_082988729.1">
    <property type="nucleotide sequence ID" value="NZ_LOCQ01000041.1"/>
</dbReference>
<dbReference type="Gene3D" id="2.60.120.1440">
    <property type="match status" value="1"/>
</dbReference>
<name>A0A1A7C9N8_9BURK</name>
<comment type="caution">
    <text evidence="3">The sequence shown here is derived from an EMBL/GenBank/DDBJ whole genome shotgun (WGS) entry which is preliminary data.</text>
</comment>
<dbReference type="EMBL" id="LOCQ01000041">
    <property type="protein sequence ID" value="OBV41028.1"/>
    <property type="molecule type" value="Genomic_DNA"/>
</dbReference>
<dbReference type="InterPro" id="IPR032623">
    <property type="entry name" value="FecR_N"/>
</dbReference>
<feature type="domain" description="FecR protein" evidence="1">
    <location>
        <begin position="118"/>
        <end position="213"/>
    </location>
</feature>